<evidence type="ECO:0000313" key="2">
    <source>
        <dbReference type="Proteomes" id="UP000054725"/>
    </source>
</evidence>
<protein>
    <submittedName>
        <fullName evidence="1">Phage excisionase</fullName>
    </submittedName>
</protein>
<reference evidence="1 2" key="1">
    <citation type="submission" date="2015-11" db="EMBL/GenBank/DDBJ databases">
        <title>Genomic analysis of 38 Legionella species identifies large and diverse effector repertoires.</title>
        <authorList>
            <person name="Burstein D."/>
            <person name="Amaro F."/>
            <person name="Zusman T."/>
            <person name="Lifshitz Z."/>
            <person name="Cohen O."/>
            <person name="Gilbert J.A."/>
            <person name="Pupko T."/>
            <person name="Shuman H.A."/>
            <person name="Segal G."/>
        </authorList>
    </citation>
    <scope>NUCLEOTIDE SEQUENCE [LARGE SCALE GENOMIC DNA]</scope>
    <source>
        <strain evidence="1 2">ATCC 49506</strain>
    </source>
</reference>
<organism evidence="1 2">
    <name type="scientific">Legionella nautarum</name>
    <dbReference type="NCBI Taxonomy" id="45070"/>
    <lineage>
        <taxon>Bacteria</taxon>
        <taxon>Pseudomonadati</taxon>
        <taxon>Pseudomonadota</taxon>
        <taxon>Gammaproteobacteria</taxon>
        <taxon>Legionellales</taxon>
        <taxon>Legionellaceae</taxon>
        <taxon>Legionella</taxon>
    </lineage>
</organism>
<keyword evidence="2" id="KW-1185">Reference proteome</keyword>
<name>A0A0W0X1X3_9GAMM</name>
<gene>
    <name evidence="1" type="ORF">Lnau_0505</name>
</gene>
<dbReference type="OrthoDB" id="8779418at2"/>
<dbReference type="RefSeq" id="WP_083503760.1">
    <property type="nucleotide sequence ID" value="NZ_CAAAIF010000024.1"/>
</dbReference>
<dbReference type="STRING" id="45070.Lnau_0505"/>
<evidence type="ECO:0000313" key="1">
    <source>
        <dbReference type="EMBL" id="KTD38590.1"/>
    </source>
</evidence>
<proteinExistence type="predicted"/>
<accession>A0A0W0X1X3</accession>
<sequence>MVKWVKLKKYCQISGDTSNAVHAKRKRGMWLDGIQCKIGPDGNVWINLDEVEKWVENGNKATNRSLRAG</sequence>
<dbReference type="Proteomes" id="UP000054725">
    <property type="component" value="Unassembled WGS sequence"/>
</dbReference>
<comment type="caution">
    <text evidence="1">The sequence shown here is derived from an EMBL/GenBank/DDBJ whole genome shotgun (WGS) entry which is preliminary data.</text>
</comment>
<dbReference type="EMBL" id="LNYO01000006">
    <property type="protein sequence ID" value="KTD38590.1"/>
    <property type="molecule type" value="Genomic_DNA"/>
</dbReference>
<dbReference type="AlphaFoldDB" id="A0A0W0X1X3"/>